<protein>
    <submittedName>
        <fullName evidence="8">Dna2/Cas4 domain-containing protein</fullName>
    </submittedName>
</protein>
<feature type="domain" description="PD-(D/E)XK endonuclease-like" evidence="7">
    <location>
        <begin position="36"/>
        <end position="163"/>
    </location>
</feature>
<dbReference type="PANTHER" id="PTHR36531:SF6">
    <property type="entry name" value="DNA REPLICATION ATP-DEPENDENT HELICASE_NUCLEASE DNA2"/>
    <property type="match status" value="1"/>
</dbReference>
<comment type="caution">
    <text evidence="8">The sequence shown here is derived from an EMBL/GenBank/DDBJ whole genome shotgun (WGS) entry which is preliminary data.</text>
</comment>
<dbReference type="InterPro" id="IPR011604">
    <property type="entry name" value="PDDEXK-like_dom_sf"/>
</dbReference>
<keyword evidence="3" id="KW-0479">Metal-binding</keyword>
<organism evidence="8 9">
    <name type="scientific">Paludisphaera mucosa</name>
    <dbReference type="NCBI Taxonomy" id="3030827"/>
    <lineage>
        <taxon>Bacteria</taxon>
        <taxon>Pseudomonadati</taxon>
        <taxon>Planctomycetota</taxon>
        <taxon>Planctomycetia</taxon>
        <taxon>Isosphaerales</taxon>
        <taxon>Isosphaeraceae</taxon>
        <taxon>Paludisphaera</taxon>
    </lineage>
</organism>
<dbReference type="Proteomes" id="UP001216907">
    <property type="component" value="Unassembled WGS sequence"/>
</dbReference>
<keyword evidence="9" id="KW-1185">Reference proteome</keyword>
<dbReference type="RefSeq" id="WP_277864795.1">
    <property type="nucleotide sequence ID" value="NZ_JARRAG010000007.1"/>
</dbReference>
<comment type="cofactor">
    <cofactor evidence="1">
        <name>[4Fe-4S] cluster</name>
        <dbReference type="ChEBI" id="CHEBI:49883"/>
    </cofactor>
</comment>
<evidence type="ECO:0000259" key="7">
    <source>
        <dbReference type="Pfam" id="PF12705"/>
    </source>
</evidence>
<dbReference type="EMBL" id="JARRAG010000007">
    <property type="protein sequence ID" value="MDG3008477.1"/>
    <property type="molecule type" value="Genomic_DNA"/>
</dbReference>
<dbReference type="InterPro" id="IPR051827">
    <property type="entry name" value="Cas4_exonuclease"/>
</dbReference>
<dbReference type="InterPro" id="IPR038726">
    <property type="entry name" value="PDDEXK_AddAB-type"/>
</dbReference>
<evidence type="ECO:0000256" key="5">
    <source>
        <dbReference type="ARBA" id="ARBA00023004"/>
    </source>
</evidence>
<keyword evidence="5" id="KW-0408">Iron</keyword>
<dbReference type="PANTHER" id="PTHR36531">
    <property type="entry name" value="CRISPR-ASSOCIATED EXONUCLEASE CAS4"/>
    <property type="match status" value="1"/>
</dbReference>
<accession>A0ABT6FLP8</accession>
<evidence type="ECO:0000256" key="2">
    <source>
        <dbReference type="ARBA" id="ARBA00022722"/>
    </source>
</evidence>
<keyword evidence="6" id="KW-0411">Iron-sulfur</keyword>
<sequence length="167" mass="19277">MLEHLLLVALVLAFVGALLLWWSVRAREGRGLGAGETIALDDRELVSERLKLRGRPDRILREDGVLIPEEWKPNAKRVYPGHRLQLGAYLLLMEEEFGERPPYGVVVIRDGERVKIQNTEALRTEVLEVAQRIRKHKQRLDDEIPVEQPVWKCRACGQRENCRRASL</sequence>
<evidence type="ECO:0000313" key="8">
    <source>
        <dbReference type="EMBL" id="MDG3008477.1"/>
    </source>
</evidence>
<evidence type="ECO:0000256" key="6">
    <source>
        <dbReference type="ARBA" id="ARBA00023014"/>
    </source>
</evidence>
<evidence type="ECO:0000313" key="9">
    <source>
        <dbReference type="Proteomes" id="UP001216907"/>
    </source>
</evidence>
<dbReference type="Gene3D" id="3.90.320.10">
    <property type="match status" value="1"/>
</dbReference>
<name>A0ABT6FLP8_9BACT</name>
<keyword evidence="4" id="KW-0378">Hydrolase</keyword>
<keyword evidence="2" id="KW-0540">Nuclease</keyword>
<evidence type="ECO:0000256" key="4">
    <source>
        <dbReference type="ARBA" id="ARBA00022801"/>
    </source>
</evidence>
<evidence type="ECO:0000256" key="1">
    <source>
        <dbReference type="ARBA" id="ARBA00001966"/>
    </source>
</evidence>
<proteinExistence type="predicted"/>
<evidence type="ECO:0000256" key="3">
    <source>
        <dbReference type="ARBA" id="ARBA00022723"/>
    </source>
</evidence>
<gene>
    <name evidence="8" type="ORF">PZE19_32330</name>
</gene>
<reference evidence="8 9" key="1">
    <citation type="submission" date="2023-03" db="EMBL/GenBank/DDBJ databases">
        <title>Paludisphaera mucosa sp. nov. a novel planctomycete from northern fen.</title>
        <authorList>
            <person name="Ivanova A."/>
        </authorList>
    </citation>
    <scope>NUCLEOTIDE SEQUENCE [LARGE SCALE GENOMIC DNA]</scope>
    <source>
        <strain evidence="8 9">Pla2</strain>
    </source>
</reference>
<dbReference type="Pfam" id="PF12705">
    <property type="entry name" value="PDDEXK_1"/>
    <property type="match status" value="1"/>
</dbReference>